<evidence type="ECO:0000256" key="3">
    <source>
        <dbReference type="ARBA" id="ARBA00022576"/>
    </source>
</evidence>
<evidence type="ECO:0000313" key="9">
    <source>
        <dbReference type="EMBL" id="OBQ45840.1"/>
    </source>
</evidence>
<accession>A0A1B7X968</accession>
<dbReference type="InterPro" id="IPR015421">
    <property type="entry name" value="PyrdxlP-dep_Trfase_major"/>
</dbReference>
<comment type="caution">
    <text evidence="9">The sequence shown here is derived from an EMBL/GenBank/DDBJ whole genome shotgun (WGS) entry which is preliminary data.</text>
</comment>
<dbReference type="CDD" id="cd00609">
    <property type="entry name" value="AAT_like"/>
    <property type="match status" value="1"/>
</dbReference>
<dbReference type="UniPathway" id="UPA00034">
    <property type="reaction ID" value="UER00466"/>
</dbReference>
<comment type="catalytic activity">
    <reaction evidence="6">
        <text>(2S,6S)-2,6-diaminopimelate + 2-oxoglutarate = (S)-2,3,4,5-tetrahydrodipicolinate + L-glutamate + H2O + H(+)</text>
        <dbReference type="Rhea" id="RHEA:23988"/>
        <dbReference type="ChEBI" id="CHEBI:15377"/>
        <dbReference type="ChEBI" id="CHEBI:15378"/>
        <dbReference type="ChEBI" id="CHEBI:16810"/>
        <dbReference type="ChEBI" id="CHEBI:16845"/>
        <dbReference type="ChEBI" id="CHEBI:29985"/>
        <dbReference type="ChEBI" id="CHEBI:57609"/>
        <dbReference type="EC" id="2.6.1.83"/>
    </reaction>
</comment>
<evidence type="ECO:0000256" key="6">
    <source>
        <dbReference type="ARBA" id="ARBA00051934"/>
    </source>
</evidence>
<keyword evidence="10" id="KW-1185">Reference proteome</keyword>
<evidence type="ECO:0000256" key="2">
    <source>
        <dbReference type="ARBA" id="ARBA00004982"/>
    </source>
</evidence>
<dbReference type="AlphaFoldDB" id="A0A1B7X968"/>
<keyword evidence="5" id="KW-0663">Pyridoxal phosphate</keyword>
<dbReference type="GO" id="GO:0009089">
    <property type="term" value="P:lysine biosynthetic process via diaminopimelate"/>
    <property type="evidence" value="ECO:0007669"/>
    <property type="project" value="UniProtKB-UniPathway"/>
</dbReference>
<comment type="cofactor">
    <cofactor evidence="1 7">
        <name>pyridoxal 5'-phosphate</name>
        <dbReference type="ChEBI" id="CHEBI:597326"/>
    </cofactor>
</comment>
<dbReference type="PROSITE" id="PS00105">
    <property type="entry name" value="AA_TRANSFER_CLASS_1"/>
    <property type="match status" value="1"/>
</dbReference>
<evidence type="ECO:0000259" key="8">
    <source>
        <dbReference type="Pfam" id="PF00155"/>
    </source>
</evidence>
<dbReference type="Gene3D" id="3.40.640.10">
    <property type="entry name" value="Type I PLP-dependent aspartate aminotransferase-like (Major domain)"/>
    <property type="match status" value="1"/>
</dbReference>
<proteinExistence type="inferred from homology"/>
<organism evidence="9 10">
    <name type="scientific">Halodesulfovibrio spirochaetisodalis</name>
    <dbReference type="NCBI Taxonomy" id="1560234"/>
    <lineage>
        <taxon>Bacteria</taxon>
        <taxon>Pseudomonadati</taxon>
        <taxon>Thermodesulfobacteriota</taxon>
        <taxon>Desulfovibrionia</taxon>
        <taxon>Desulfovibrionales</taxon>
        <taxon>Desulfovibrionaceae</taxon>
        <taxon>Halodesulfovibrio</taxon>
    </lineage>
</organism>
<dbReference type="GO" id="GO:0010285">
    <property type="term" value="F:L,L-diaminopimelate aminotransferase activity"/>
    <property type="evidence" value="ECO:0007669"/>
    <property type="project" value="UniProtKB-EC"/>
</dbReference>
<sequence length="388" mass="42442">MAEFKLADRLAAVPPYLFAQIDKVKAEVAARGVDIISLGIGDPDTPTPQFVLDAMRTALDDAANHQYPSYVGMKEYRTAVSDWYKTRFDVDLDADNEVVSLIGSKEGIAHFPLAFVNPGDLVLVCTPNYPVYGIATEFAGGTVQYVPLLEDNSFLPDLDAIDEATWEKAKAIFINYPNNPTAATADESFYRKLIDIAKAHNVIIVADAAYTEIYYDDANKPLSILEVEGGKDVAIEFNSLSKPYNMTGWRVGMACGNEQLVRGLGKIKENVDSGIFQAVQLAGIAALRDGEPFVAGLRDMYKGRRDLVVNALQKAGIKCNIPDATFYVWSHVPDGYTSSEFVTKVLEETGVVLTPGNGFGAPGEGYFRISLTVNDERLEEAVSRIQKL</sequence>
<evidence type="ECO:0000256" key="1">
    <source>
        <dbReference type="ARBA" id="ARBA00001933"/>
    </source>
</evidence>
<dbReference type="NCBIfam" id="NF006756">
    <property type="entry name" value="PRK09276.1"/>
    <property type="match status" value="1"/>
</dbReference>
<dbReference type="InterPro" id="IPR004838">
    <property type="entry name" value="NHTrfase_class1_PyrdxlP-BS"/>
</dbReference>
<evidence type="ECO:0000313" key="10">
    <source>
        <dbReference type="Proteomes" id="UP000091979"/>
    </source>
</evidence>
<reference evidence="9 10" key="1">
    <citation type="submission" date="2015-01" db="EMBL/GenBank/DDBJ databases">
        <title>Desulfovibrio sp. JC271 draft genome sequence.</title>
        <authorList>
            <person name="Shivani Y."/>
            <person name="Subhash Y."/>
            <person name="Sasikala C."/>
            <person name="Ramana C.V."/>
        </authorList>
    </citation>
    <scope>NUCLEOTIDE SEQUENCE [LARGE SCALE GENOMIC DNA]</scope>
    <source>
        <strain evidence="9 10">JC271</strain>
    </source>
</reference>
<dbReference type="InterPro" id="IPR050881">
    <property type="entry name" value="LL-DAP_aminotransferase"/>
</dbReference>
<comment type="pathway">
    <text evidence="2">Amino-acid biosynthesis; L-lysine biosynthesis via DAP pathway; LL-2,6-diaminopimelate from (S)-tetrahydrodipicolinate (aminotransferase route): step 1/1.</text>
</comment>
<dbReference type="OrthoDB" id="9804474at2"/>
<feature type="domain" description="Aminotransferase class I/classII large" evidence="8">
    <location>
        <begin position="34"/>
        <end position="385"/>
    </location>
</feature>
<dbReference type="PANTHER" id="PTHR42832:SF3">
    <property type="entry name" value="L-GLUTAMINE--4-(METHYLSULFANYL)-2-OXOBUTANOATE AMINOTRANSFERASE"/>
    <property type="match status" value="1"/>
</dbReference>
<evidence type="ECO:0000256" key="5">
    <source>
        <dbReference type="ARBA" id="ARBA00022898"/>
    </source>
</evidence>
<dbReference type="InterPro" id="IPR019881">
    <property type="entry name" value="DAP-NH2Trfase_DapL_Desulfo"/>
</dbReference>
<dbReference type="InterPro" id="IPR015422">
    <property type="entry name" value="PyrdxlP-dep_Trfase_small"/>
</dbReference>
<dbReference type="EMBL" id="JXMS01000038">
    <property type="protein sequence ID" value="OBQ45840.1"/>
    <property type="molecule type" value="Genomic_DNA"/>
</dbReference>
<gene>
    <name evidence="9" type="ORF">SP90_15795</name>
</gene>
<dbReference type="NCBIfam" id="TIGR03540">
    <property type="entry name" value="DapC_direct"/>
    <property type="match status" value="1"/>
</dbReference>
<keyword evidence="3 7" id="KW-0032">Aminotransferase</keyword>
<evidence type="ECO:0000256" key="4">
    <source>
        <dbReference type="ARBA" id="ARBA00022679"/>
    </source>
</evidence>
<dbReference type="EC" id="2.6.1.-" evidence="7"/>
<dbReference type="STRING" id="1560234.SP90_15795"/>
<dbReference type="PANTHER" id="PTHR42832">
    <property type="entry name" value="AMINO ACID AMINOTRANSFERASE"/>
    <property type="match status" value="1"/>
</dbReference>
<dbReference type="PATRIC" id="fig|1560234.3.peg.2456"/>
<dbReference type="HAMAP" id="MF_01642">
    <property type="entry name" value="DapL_aminotrans_1"/>
    <property type="match status" value="1"/>
</dbReference>
<dbReference type="InterPro" id="IPR004839">
    <property type="entry name" value="Aminotransferase_I/II_large"/>
</dbReference>
<dbReference type="Gene3D" id="3.90.1150.10">
    <property type="entry name" value="Aspartate Aminotransferase, domain 1"/>
    <property type="match status" value="1"/>
</dbReference>
<evidence type="ECO:0000256" key="7">
    <source>
        <dbReference type="RuleBase" id="RU000481"/>
    </source>
</evidence>
<dbReference type="RefSeq" id="WP_066858597.1">
    <property type="nucleotide sequence ID" value="NZ_JXMS01000038.1"/>
</dbReference>
<dbReference type="Pfam" id="PF00155">
    <property type="entry name" value="Aminotran_1_2"/>
    <property type="match status" value="1"/>
</dbReference>
<dbReference type="SUPFAM" id="SSF53383">
    <property type="entry name" value="PLP-dependent transferases"/>
    <property type="match status" value="1"/>
</dbReference>
<dbReference type="GO" id="GO:0030170">
    <property type="term" value="F:pyridoxal phosphate binding"/>
    <property type="evidence" value="ECO:0007669"/>
    <property type="project" value="InterPro"/>
</dbReference>
<dbReference type="Proteomes" id="UP000091979">
    <property type="component" value="Unassembled WGS sequence"/>
</dbReference>
<name>A0A1B7X968_9BACT</name>
<comment type="similarity">
    <text evidence="7">Belongs to the class-I pyridoxal-phosphate-dependent aminotransferase family.</text>
</comment>
<protein>
    <recommendedName>
        <fullName evidence="7">Aminotransferase</fullName>
        <ecNumber evidence="7">2.6.1.-</ecNumber>
    </recommendedName>
</protein>
<dbReference type="InterPro" id="IPR019942">
    <property type="entry name" value="DapL/ALD1"/>
</dbReference>
<dbReference type="InterPro" id="IPR015424">
    <property type="entry name" value="PyrdxlP-dep_Trfase"/>
</dbReference>
<keyword evidence="4 7" id="KW-0808">Transferase</keyword>